<feature type="transmembrane region" description="Helical" evidence="8">
    <location>
        <begin position="162"/>
        <end position="192"/>
    </location>
</feature>
<feature type="transmembrane region" description="Helical" evidence="8">
    <location>
        <begin position="332"/>
        <end position="353"/>
    </location>
</feature>
<evidence type="ECO:0000256" key="8">
    <source>
        <dbReference type="SAM" id="Phobius"/>
    </source>
</evidence>
<dbReference type="Proteomes" id="UP001440984">
    <property type="component" value="Unassembled WGS sequence"/>
</dbReference>
<protein>
    <submittedName>
        <fullName evidence="10">Glycosyltransferase family 39 protein</fullName>
        <ecNumber evidence="10">2.4.-.-</ecNumber>
    </submittedName>
</protein>
<accession>A0ABV0LS79</accession>
<sequence length="501" mass="53805">MTPTALIETGGRPAIGKLAAAPVAAVAVLMAVPLLLTANRYGYFGDELYFLAAGRHLAWGYVDQPPLLPLLARAMDALGHSPFVLRIPALLAMLGGVVLTALIARELGGRAKAQTLAAAAFAVSTQFVASGHYLATSTVDPFLWTLLLWLLVRWVRTRADGLLVWAGVVTAVALYTKFLVGAFWLAAGVAVLACGPRDLLRRPALWLGAAIAGLALVPTLVWQATHGWPQLGMGAAISAEVGDSWSARLTFVPTALVAAGLPVGAVLLGYGLWRLLRSRELRFLGWTTLLLTAAFVAASGRFYYVAGMFPVCWAMAAVALERGEAARWWRWVTLWPYYALTLLLALPLGLPVWPRSWLTEHPSLPTPVFAFAEIGSPEAARSVADAFARLPGPERTAVVTETYWQACALDRYGRDLGLPEPASGNRGYATLVVPPETATDVLFVGADPRPLSRHFTGLQQVGRVDTGEAKPSYFDGVPLWLATGRTTPWSALWPGLVNTHM</sequence>
<evidence type="ECO:0000256" key="5">
    <source>
        <dbReference type="ARBA" id="ARBA00022692"/>
    </source>
</evidence>
<feature type="transmembrane region" description="Helical" evidence="8">
    <location>
        <begin position="245"/>
        <end position="269"/>
    </location>
</feature>
<feature type="transmembrane region" description="Helical" evidence="8">
    <location>
        <begin position="18"/>
        <end position="36"/>
    </location>
</feature>
<evidence type="ECO:0000256" key="7">
    <source>
        <dbReference type="ARBA" id="ARBA00023136"/>
    </source>
</evidence>
<name>A0ABV0LS79_9PSEU</name>
<evidence type="ECO:0000313" key="11">
    <source>
        <dbReference type="Proteomes" id="UP001440984"/>
    </source>
</evidence>
<dbReference type="InterPro" id="IPR050297">
    <property type="entry name" value="LipidA_mod_glycosyltrf_83"/>
</dbReference>
<dbReference type="PANTHER" id="PTHR33908:SF11">
    <property type="entry name" value="MEMBRANE PROTEIN"/>
    <property type="match status" value="1"/>
</dbReference>
<dbReference type="Pfam" id="PF13231">
    <property type="entry name" value="PMT_2"/>
    <property type="match status" value="1"/>
</dbReference>
<dbReference type="InterPro" id="IPR038731">
    <property type="entry name" value="RgtA/B/C-like"/>
</dbReference>
<evidence type="ECO:0000256" key="4">
    <source>
        <dbReference type="ARBA" id="ARBA00022679"/>
    </source>
</evidence>
<proteinExistence type="predicted"/>
<keyword evidence="6 8" id="KW-1133">Transmembrane helix</keyword>
<feature type="transmembrane region" description="Helical" evidence="8">
    <location>
        <begin position="281"/>
        <end position="297"/>
    </location>
</feature>
<evidence type="ECO:0000256" key="3">
    <source>
        <dbReference type="ARBA" id="ARBA00022676"/>
    </source>
</evidence>
<feature type="transmembrane region" description="Helical" evidence="8">
    <location>
        <begin position="204"/>
        <end position="225"/>
    </location>
</feature>
<keyword evidence="5 8" id="KW-0812">Transmembrane</keyword>
<feature type="domain" description="Glycosyltransferase RgtA/B/C/D-like" evidence="9">
    <location>
        <begin position="63"/>
        <end position="222"/>
    </location>
</feature>
<keyword evidence="3 10" id="KW-0328">Glycosyltransferase</keyword>
<organism evidence="10 11">
    <name type="scientific">Amycolatopsis melonis</name>
    <dbReference type="NCBI Taxonomy" id="3156488"/>
    <lineage>
        <taxon>Bacteria</taxon>
        <taxon>Bacillati</taxon>
        <taxon>Actinomycetota</taxon>
        <taxon>Actinomycetes</taxon>
        <taxon>Pseudonocardiales</taxon>
        <taxon>Pseudonocardiaceae</taxon>
        <taxon>Amycolatopsis</taxon>
    </lineage>
</organism>
<keyword evidence="2" id="KW-1003">Cell membrane</keyword>
<keyword evidence="7 8" id="KW-0472">Membrane</keyword>
<gene>
    <name evidence="10" type="ORF">ABJI51_39195</name>
</gene>
<keyword evidence="4 10" id="KW-0808">Transferase</keyword>
<evidence type="ECO:0000256" key="6">
    <source>
        <dbReference type="ARBA" id="ARBA00022989"/>
    </source>
</evidence>
<evidence type="ECO:0000256" key="1">
    <source>
        <dbReference type="ARBA" id="ARBA00004651"/>
    </source>
</evidence>
<evidence type="ECO:0000259" key="9">
    <source>
        <dbReference type="Pfam" id="PF13231"/>
    </source>
</evidence>
<reference evidence="10 11" key="1">
    <citation type="submission" date="2024-05" db="EMBL/GenBank/DDBJ databases">
        <authorList>
            <person name="Zhao H."/>
            <person name="Xu Y."/>
            <person name="Lin S."/>
            <person name="Spain J.C."/>
            <person name="Zhou N.-Y."/>
        </authorList>
    </citation>
    <scope>NUCLEOTIDE SEQUENCE [LARGE SCALE GENOMIC DNA]</scope>
    <source>
        <strain evidence="10 11">NEAU-NG30</strain>
    </source>
</reference>
<dbReference type="GO" id="GO:0016757">
    <property type="term" value="F:glycosyltransferase activity"/>
    <property type="evidence" value="ECO:0007669"/>
    <property type="project" value="UniProtKB-KW"/>
</dbReference>
<feature type="transmembrane region" description="Helical" evidence="8">
    <location>
        <begin position="83"/>
        <end position="104"/>
    </location>
</feature>
<evidence type="ECO:0000256" key="2">
    <source>
        <dbReference type="ARBA" id="ARBA00022475"/>
    </source>
</evidence>
<dbReference type="EC" id="2.4.-.-" evidence="10"/>
<dbReference type="PANTHER" id="PTHR33908">
    <property type="entry name" value="MANNOSYLTRANSFERASE YKCB-RELATED"/>
    <property type="match status" value="1"/>
</dbReference>
<dbReference type="RefSeq" id="WP_348956223.1">
    <property type="nucleotide sequence ID" value="NZ_JBDZYD010000018.1"/>
</dbReference>
<comment type="subcellular location">
    <subcellularLocation>
        <location evidence="1">Cell membrane</location>
        <topology evidence="1">Multi-pass membrane protein</topology>
    </subcellularLocation>
</comment>
<comment type="caution">
    <text evidence="10">The sequence shown here is derived from an EMBL/GenBank/DDBJ whole genome shotgun (WGS) entry which is preliminary data.</text>
</comment>
<dbReference type="EMBL" id="JBDZYD010000018">
    <property type="protein sequence ID" value="MEQ0565139.1"/>
    <property type="molecule type" value="Genomic_DNA"/>
</dbReference>
<evidence type="ECO:0000313" key="10">
    <source>
        <dbReference type="EMBL" id="MEQ0565139.1"/>
    </source>
</evidence>
<keyword evidence="11" id="KW-1185">Reference proteome</keyword>